<dbReference type="InterPro" id="IPR011990">
    <property type="entry name" value="TPR-like_helical_dom_sf"/>
</dbReference>
<reference evidence="3 4" key="1">
    <citation type="journal article" date="2024" name="Arch. Microbiol.">
        <title>Corallococcus caeni sp. nov., a novel myxobacterium isolated from activated sludge.</title>
        <authorList>
            <person name="Tomita S."/>
            <person name="Nakai R."/>
            <person name="Kuroda K."/>
            <person name="Kurashita H."/>
            <person name="Hatamoto M."/>
            <person name="Yamaguchi T."/>
            <person name="Narihiro T."/>
        </authorList>
    </citation>
    <scope>NUCLEOTIDE SEQUENCE [LARGE SCALE GENOMIC DNA]</scope>
    <source>
        <strain evidence="3 4">NO1</strain>
    </source>
</reference>
<dbReference type="PROSITE" id="PS50042">
    <property type="entry name" value="CNMP_BINDING_3"/>
    <property type="match status" value="2"/>
</dbReference>
<sequence length="410" mass="44549">MTPAGPSERMRAPRGWVTEARMADSPHARSLKAQAATLAAEGKLEAALAGYRDALRAEPEDAEIHQRVAELLEWLERTPEAARAYDDAALAWTRAGSLLRAVAAAVLSRGLRGSRAQTVRTLAERFALPPGALAPTFAWVPDGKDAGVPVLSGVGREAFVALVDALEVRAFWPGQRVVEEGQPGDSMFALVEGRAEVARRVEGNARQVVATLGPGDFFGEVALVSEGPRLASVEVRERSVLLEFKRQSLARVSAAHPEVEAAVQAFYQRRLVDNLLRTSPLFTNLPPALKQAMSREFDLRVIPAGQVLLTQGQPGDAFYLLLRGQVQLSLEQPGRIVLLPELREGDVFGEISLLLDKPVSATVRTKTACVVLRLERAAFERHVVSQPGLKGQLMRMGTERLQQTAKALFV</sequence>
<dbReference type="PRINTS" id="PR00103">
    <property type="entry name" value="CAMPKINASE"/>
</dbReference>
<accession>A0ABQ6QMJ6</accession>
<name>A0ABQ6QMJ6_9BACT</name>
<dbReference type="InterPro" id="IPR018490">
    <property type="entry name" value="cNMP-bd_dom_sf"/>
</dbReference>
<dbReference type="InterPro" id="IPR050503">
    <property type="entry name" value="cAMP-dep_PK_reg_su-like"/>
</dbReference>
<evidence type="ECO:0000256" key="1">
    <source>
        <dbReference type="PROSITE-ProRule" id="PRU00339"/>
    </source>
</evidence>
<dbReference type="Gene3D" id="1.25.40.10">
    <property type="entry name" value="Tetratricopeptide repeat domain"/>
    <property type="match status" value="1"/>
</dbReference>
<dbReference type="PROSITE" id="PS50005">
    <property type="entry name" value="TPR"/>
    <property type="match status" value="1"/>
</dbReference>
<proteinExistence type="predicted"/>
<feature type="repeat" description="TPR" evidence="1">
    <location>
        <begin position="28"/>
        <end position="61"/>
    </location>
</feature>
<evidence type="ECO:0000259" key="2">
    <source>
        <dbReference type="PROSITE" id="PS50042"/>
    </source>
</evidence>
<protein>
    <recommendedName>
        <fullName evidence="2">Cyclic nucleotide-binding domain-containing protein</fullName>
    </recommendedName>
</protein>
<dbReference type="InterPro" id="IPR019734">
    <property type="entry name" value="TPR_rpt"/>
</dbReference>
<gene>
    <name evidence="3" type="ORF">ASNO1_14870</name>
</gene>
<dbReference type="PANTHER" id="PTHR11635:SF152">
    <property type="entry name" value="CAMP-DEPENDENT PROTEIN KINASE TYPE I REGULATORY SUBUNIT-RELATED"/>
    <property type="match status" value="1"/>
</dbReference>
<feature type="domain" description="Cyclic nucleotide-binding" evidence="2">
    <location>
        <begin position="150"/>
        <end position="270"/>
    </location>
</feature>
<keyword evidence="4" id="KW-1185">Reference proteome</keyword>
<dbReference type="SUPFAM" id="SSF51206">
    <property type="entry name" value="cAMP-binding domain-like"/>
    <property type="match status" value="2"/>
</dbReference>
<comment type="caution">
    <text evidence="3">The sequence shown here is derived from an EMBL/GenBank/DDBJ whole genome shotgun (WGS) entry which is preliminary data.</text>
</comment>
<evidence type="ECO:0000313" key="4">
    <source>
        <dbReference type="Proteomes" id="UP001342631"/>
    </source>
</evidence>
<feature type="domain" description="Cyclic nucleotide-binding" evidence="2">
    <location>
        <begin position="281"/>
        <end position="381"/>
    </location>
</feature>
<dbReference type="Pfam" id="PF00027">
    <property type="entry name" value="cNMP_binding"/>
    <property type="match status" value="2"/>
</dbReference>
<keyword evidence="1" id="KW-0802">TPR repeat</keyword>
<dbReference type="SUPFAM" id="SSF48452">
    <property type="entry name" value="TPR-like"/>
    <property type="match status" value="1"/>
</dbReference>
<dbReference type="InterPro" id="IPR000595">
    <property type="entry name" value="cNMP-bd_dom"/>
</dbReference>
<dbReference type="CDD" id="cd00038">
    <property type="entry name" value="CAP_ED"/>
    <property type="match status" value="2"/>
</dbReference>
<dbReference type="InterPro" id="IPR014710">
    <property type="entry name" value="RmlC-like_jellyroll"/>
</dbReference>
<dbReference type="Gene3D" id="2.60.120.10">
    <property type="entry name" value="Jelly Rolls"/>
    <property type="match status" value="2"/>
</dbReference>
<dbReference type="PANTHER" id="PTHR11635">
    <property type="entry name" value="CAMP-DEPENDENT PROTEIN KINASE REGULATORY CHAIN"/>
    <property type="match status" value="1"/>
</dbReference>
<organism evidence="3 4">
    <name type="scientific">Corallococcus caeni</name>
    <dbReference type="NCBI Taxonomy" id="3082388"/>
    <lineage>
        <taxon>Bacteria</taxon>
        <taxon>Pseudomonadati</taxon>
        <taxon>Myxococcota</taxon>
        <taxon>Myxococcia</taxon>
        <taxon>Myxococcales</taxon>
        <taxon>Cystobacterineae</taxon>
        <taxon>Myxococcaceae</taxon>
        <taxon>Corallococcus</taxon>
    </lineage>
</organism>
<evidence type="ECO:0000313" key="3">
    <source>
        <dbReference type="EMBL" id="GMU05235.1"/>
    </source>
</evidence>
<dbReference type="SMART" id="SM00100">
    <property type="entry name" value="cNMP"/>
    <property type="match status" value="2"/>
</dbReference>
<dbReference type="Proteomes" id="UP001342631">
    <property type="component" value="Unassembled WGS sequence"/>
</dbReference>
<dbReference type="EMBL" id="BTTX01000001">
    <property type="protein sequence ID" value="GMU05235.1"/>
    <property type="molecule type" value="Genomic_DNA"/>
</dbReference>